<gene>
    <name evidence="3" type="ORF">GCM10008936_00360</name>
</gene>
<comment type="caution">
    <text evidence="3">The sequence shown here is derived from an EMBL/GenBank/DDBJ whole genome shotgun (WGS) entry which is preliminary data.</text>
</comment>
<dbReference type="EMBL" id="BAAADA010000002">
    <property type="protein sequence ID" value="GAA0473435.1"/>
    <property type="molecule type" value="Genomic_DNA"/>
</dbReference>
<name>A0ABN1AD56_9LACT</name>
<proteinExistence type="predicted"/>
<dbReference type="InterPro" id="IPR000866">
    <property type="entry name" value="AhpC/TSA"/>
</dbReference>
<evidence type="ECO:0000313" key="3">
    <source>
        <dbReference type="EMBL" id="GAA0473435.1"/>
    </source>
</evidence>
<dbReference type="Proteomes" id="UP001410648">
    <property type="component" value="Unassembled WGS sequence"/>
</dbReference>
<evidence type="ECO:0000313" key="4">
    <source>
        <dbReference type="Proteomes" id="UP001410648"/>
    </source>
</evidence>
<evidence type="ECO:0000259" key="2">
    <source>
        <dbReference type="PROSITE" id="PS51352"/>
    </source>
</evidence>
<sequence length="200" mass="22498">MLKKVIWAVLGLVLMFVVYDFVSGLNQEQQVREQAGIQVQYSLEELDSDSIDVTSTSGEKYGLRSGNTAYDFQLEDMDGNTVQLSDFRGQKVFLNFWASWCPPCRVEMPHLQNFHEENDDVVVLGVNVVSSESNPANASAFIDELELTFPNLYGVEDVVNLYMVESLPTSYFIGTDGTVYERVVGPVTEDILQARFDLID</sequence>
<dbReference type="InterPro" id="IPR017937">
    <property type="entry name" value="Thioredoxin_CS"/>
</dbReference>
<dbReference type="PROSITE" id="PS51352">
    <property type="entry name" value="THIOREDOXIN_2"/>
    <property type="match status" value="1"/>
</dbReference>
<protein>
    <recommendedName>
        <fullName evidence="2">Thioredoxin domain-containing protein</fullName>
    </recommendedName>
</protein>
<dbReference type="InterPro" id="IPR050553">
    <property type="entry name" value="Thioredoxin_ResA/DsbE_sf"/>
</dbReference>
<dbReference type="RefSeq" id="WP_346023573.1">
    <property type="nucleotide sequence ID" value="NZ_BAAADA010000002.1"/>
</dbReference>
<accession>A0ABN1AD56</accession>
<dbReference type="Gene3D" id="3.40.30.10">
    <property type="entry name" value="Glutaredoxin"/>
    <property type="match status" value="1"/>
</dbReference>
<dbReference type="PROSITE" id="PS00194">
    <property type="entry name" value="THIOREDOXIN_1"/>
    <property type="match status" value="1"/>
</dbReference>
<dbReference type="InterPro" id="IPR036249">
    <property type="entry name" value="Thioredoxin-like_sf"/>
</dbReference>
<organism evidence="3 4">
    <name type="scientific">Alkalibacterium indicireducens</name>
    <dbReference type="NCBI Taxonomy" id="398758"/>
    <lineage>
        <taxon>Bacteria</taxon>
        <taxon>Bacillati</taxon>
        <taxon>Bacillota</taxon>
        <taxon>Bacilli</taxon>
        <taxon>Lactobacillales</taxon>
        <taxon>Carnobacteriaceae</taxon>
        <taxon>Alkalibacterium</taxon>
    </lineage>
</organism>
<keyword evidence="4" id="KW-1185">Reference proteome</keyword>
<dbReference type="CDD" id="cd02966">
    <property type="entry name" value="TlpA_like_family"/>
    <property type="match status" value="1"/>
</dbReference>
<dbReference type="InterPro" id="IPR013766">
    <property type="entry name" value="Thioredoxin_domain"/>
</dbReference>
<keyword evidence="1" id="KW-1015">Disulfide bond</keyword>
<feature type="domain" description="Thioredoxin" evidence="2">
    <location>
        <begin position="63"/>
        <end position="200"/>
    </location>
</feature>
<dbReference type="Pfam" id="PF00578">
    <property type="entry name" value="AhpC-TSA"/>
    <property type="match status" value="1"/>
</dbReference>
<dbReference type="PANTHER" id="PTHR42852:SF1">
    <property type="entry name" value="THIOREDOXIN-LIKE PROTEIN YNEN"/>
    <property type="match status" value="1"/>
</dbReference>
<reference evidence="3 4" key="1">
    <citation type="journal article" date="2019" name="Int. J. Syst. Evol. Microbiol.">
        <title>The Global Catalogue of Microorganisms (GCM) 10K type strain sequencing project: providing services to taxonomists for standard genome sequencing and annotation.</title>
        <authorList>
            <consortium name="The Broad Institute Genomics Platform"/>
            <consortium name="The Broad Institute Genome Sequencing Center for Infectious Disease"/>
            <person name="Wu L."/>
            <person name="Ma J."/>
        </authorList>
    </citation>
    <scope>NUCLEOTIDE SEQUENCE [LARGE SCALE GENOMIC DNA]</scope>
    <source>
        <strain evidence="3 4">JCM 14232</strain>
    </source>
</reference>
<dbReference type="PANTHER" id="PTHR42852">
    <property type="entry name" value="THIOL:DISULFIDE INTERCHANGE PROTEIN DSBE"/>
    <property type="match status" value="1"/>
</dbReference>
<dbReference type="SUPFAM" id="SSF52833">
    <property type="entry name" value="Thioredoxin-like"/>
    <property type="match status" value="1"/>
</dbReference>
<evidence type="ECO:0000256" key="1">
    <source>
        <dbReference type="ARBA" id="ARBA00023157"/>
    </source>
</evidence>